<protein>
    <submittedName>
        <fullName evidence="4">ABC transporter substrate-binding protein</fullName>
    </submittedName>
</protein>
<comment type="caution">
    <text evidence="4">The sequence shown here is derived from an EMBL/GenBank/DDBJ whole genome shotgun (WGS) entry which is preliminary data.</text>
</comment>
<feature type="chain" id="PRO_5046983884" evidence="2">
    <location>
        <begin position="32"/>
        <end position="360"/>
    </location>
</feature>
<evidence type="ECO:0000259" key="3">
    <source>
        <dbReference type="PROSITE" id="PS50983"/>
    </source>
</evidence>
<dbReference type="InterPro" id="IPR002491">
    <property type="entry name" value="ABC_transptr_periplasmic_BD"/>
</dbReference>
<reference evidence="4 5" key="1">
    <citation type="submission" date="2023-11" db="EMBL/GenBank/DDBJ databases">
        <authorList>
            <person name="Xu M."/>
            <person name="Jiang T."/>
        </authorList>
    </citation>
    <scope>NUCLEOTIDE SEQUENCE [LARGE SCALE GENOMIC DNA]</scope>
    <source>
        <strain evidence="4 5">SD</strain>
    </source>
</reference>
<evidence type="ECO:0000313" key="4">
    <source>
        <dbReference type="EMBL" id="MDX8150811.1"/>
    </source>
</evidence>
<dbReference type="SUPFAM" id="SSF53807">
    <property type="entry name" value="Helical backbone' metal receptor"/>
    <property type="match status" value="1"/>
</dbReference>
<dbReference type="Gene3D" id="3.40.50.1980">
    <property type="entry name" value="Nitrogenase molybdenum iron protein domain"/>
    <property type="match status" value="2"/>
</dbReference>
<gene>
    <name evidence="4" type="ORF">SK069_04325</name>
</gene>
<comment type="similarity">
    <text evidence="1">Belongs to the bacterial solute-binding protein 8 family.</text>
</comment>
<dbReference type="Pfam" id="PF01497">
    <property type="entry name" value="Peripla_BP_2"/>
    <property type="match status" value="1"/>
</dbReference>
<dbReference type="PROSITE" id="PS51257">
    <property type="entry name" value="PROKAR_LIPOPROTEIN"/>
    <property type="match status" value="1"/>
</dbReference>
<keyword evidence="5" id="KW-1185">Reference proteome</keyword>
<keyword evidence="2" id="KW-0732">Signal</keyword>
<name>A0ABU4VIR4_9ACTN</name>
<dbReference type="InterPro" id="IPR050902">
    <property type="entry name" value="ABC_Transporter_SBP"/>
</dbReference>
<evidence type="ECO:0000256" key="2">
    <source>
        <dbReference type="SAM" id="SignalP"/>
    </source>
</evidence>
<dbReference type="PANTHER" id="PTHR30535">
    <property type="entry name" value="VITAMIN B12-BINDING PROTEIN"/>
    <property type="match status" value="1"/>
</dbReference>
<dbReference type="EMBL" id="JAXAVX010000001">
    <property type="protein sequence ID" value="MDX8150811.1"/>
    <property type="molecule type" value="Genomic_DNA"/>
</dbReference>
<proteinExistence type="inferred from homology"/>
<dbReference type="PROSITE" id="PS50983">
    <property type="entry name" value="FE_B12_PBP"/>
    <property type="match status" value="1"/>
</dbReference>
<sequence length="360" mass="38790">MRSRPTETHPSRAVRRAALALLLAAATGALAACGDDEPAARGIPSGPASGHPVRLADNCGRAVTIDRVPRRVVSVNQGSTEVLLSLGLADRLVGTATWTDPVRADLAAANARVPRLADDVPAMERVLAARPDLVTASFGFALNGEDRDRRERYAKLGVATYMAPSECEDRDGGGSGDGPRDRPLRMAVIHREVRELARIFGVPERGERLVRRLEQRLAAAGRTRARPGTSVAFWFANDKAPYMAGCCGSSGIIARAVGAENAFADTQDEWPQVGWESVADRDPDVLVLGDLSRRQQTAEDLRSKVRFLTTNPVTRRMTAVRERRFVAMNGADLNPSIRTVDGAEKLAAGLRRFGLASPAR</sequence>
<dbReference type="PANTHER" id="PTHR30535:SF7">
    <property type="entry name" value="IRON(III) DICITRATE-BINDING PROTEIN"/>
    <property type="match status" value="1"/>
</dbReference>
<dbReference type="Proteomes" id="UP001277761">
    <property type="component" value="Unassembled WGS sequence"/>
</dbReference>
<organism evidence="4 5">
    <name type="scientific">Patulibacter brassicae</name>
    <dbReference type="NCBI Taxonomy" id="1705717"/>
    <lineage>
        <taxon>Bacteria</taxon>
        <taxon>Bacillati</taxon>
        <taxon>Actinomycetota</taxon>
        <taxon>Thermoleophilia</taxon>
        <taxon>Solirubrobacterales</taxon>
        <taxon>Patulibacteraceae</taxon>
        <taxon>Patulibacter</taxon>
    </lineage>
</organism>
<evidence type="ECO:0000256" key="1">
    <source>
        <dbReference type="ARBA" id="ARBA00008814"/>
    </source>
</evidence>
<dbReference type="RefSeq" id="WP_319952953.1">
    <property type="nucleotide sequence ID" value="NZ_JAXAVX010000001.1"/>
</dbReference>
<feature type="domain" description="Fe/B12 periplasmic-binding" evidence="3">
    <location>
        <begin position="71"/>
        <end position="358"/>
    </location>
</feature>
<feature type="signal peptide" evidence="2">
    <location>
        <begin position="1"/>
        <end position="31"/>
    </location>
</feature>
<accession>A0ABU4VIR4</accession>
<evidence type="ECO:0000313" key="5">
    <source>
        <dbReference type="Proteomes" id="UP001277761"/>
    </source>
</evidence>